<evidence type="ECO:0000313" key="2">
    <source>
        <dbReference type="EMBL" id="WWD05578.1"/>
    </source>
</evidence>
<evidence type="ECO:0000256" key="1">
    <source>
        <dbReference type="SAM" id="MobiDB-lite"/>
    </source>
</evidence>
<keyword evidence="3" id="KW-1185">Reference proteome</keyword>
<accession>A0AAX4KHN0</accession>
<dbReference type="RefSeq" id="XP_066083545.1">
    <property type="nucleotide sequence ID" value="XM_066227448.1"/>
</dbReference>
<feature type="compositionally biased region" description="Basic and acidic residues" evidence="1">
    <location>
        <begin position="93"/>
        <end position="115"/>
    </location>
</feature>
<organism evidence="2 3">
    <name type="scientific">Kwoniella europaea PYCC6329</name>
    <dbReference type="NCBI Taxonomy" id="1423913"/>
    <lineage>
        <taxon>Eukaryota</taxon>
        <taxon>Fungi</taxon>
        <taxon>Dikarya</taxon>
        <taxon>Basidiomycota</taxon>
        <taxon>Agaricomycotina</taxon>
        <taxon>Tremellomycetes</taxon>
        <taxon>Tremellales</taxon>
        <taxon>Cryptococcaceae</taxon>
        <taxon>Kwoniella</taxon>
    </lineage>
</organism>
<reference evidence="2 3" key="1">
    <citation type="submission" date="2024-01" db="EMBL/GenBank/DDBJ databases">
        <title>Comparative genomics of Cryptococcus and Kwoniella reveals pathogenesis evolution and contrasting modes of karyotype evolution via chromosome fusion or intercentromeric recombination.</title>
        <authorList>
            <person name="Coelho M.A."/>
            <person name="David-Palma M."/>
            <person name="Shea T."/>
            <person name="Bowers K."/>
            <person name="McGinley-Smith S."/>
            <person name="Mohammad A.W."/>
            <person name="Gnirke A."/>
            <person name="Yurkov A.M."/>
            <person name="Nowrousian M."/>
            <person name="Sun S."/>
            <person name="Cuomo C.A."/>
            <person name="Heitman J."/>
        </authorList>
    </citation>
    <scope>NUCLEOTIDE SEQUENCE [LARGE SCALE GENOMIC DNA]</scope>
    <source>
        <strain evidence="2 3">PYCC6329</strain>
    </source>
</reference>
<feature type="region of interest" description="Disordered" evidence="1">
    <location>
        <begin position="1"/>
        <end position="139"/>
    </location>
</feature>
<dbReference type="AlphaFoldDB" id="A0AAX4KHN0"/>
<dbReference type="Proteomes" id="UP001358614">
    <property type="component" value="Chromosome 1"/>
</dbReference>
<proteinExistence type="predicted"/>
<gene>
    <name evidence="2" type="ORF">V865_003659</name>
</gene>
<dbReference type="EMBL" id="CP144089">
    <property type="protein sequence ID" value="WWD05578.1"/>
    <property type="molecule type" value="Genomic_DNA"/>
</dbReference>
<dbReference type="GeneID" id="91102462"/>
<evidence type="ECO:0000313" key="3">
    <source>
        <dbReference type="Proteomes" id="UP001358614"/>
    </source>
</evidence>
<protein>
    <submittedName>
        <fullName evidence="2">Uncharacterized protein</fullName>
    </submittedName>
</protein>
<feature type="compositionally biased region" description="Acidic residues" evidence="1">
    <location>
        <begin position="77"/>
        <end position="92"/>
    </location>
</feature>
<sequence length="287" mass="33074">MPPKGSGTKPRNSSPIKPTRKPFKTPAAARKARVSEPAPPKAGKRKSVDEKNEDDETDESEKGNDAKKRKVGSHVEVEEEEDIVVVEEEEVEDRVHDDHDKEGDEGSQDIYKELSSKFQSKSRKSRKSNSKTSTKSKELKKLEGMYDGLSTLINDEDIVGKRRATINQLTSLLTDTVNQDIQNAKRKDEIWDLRNERFSGLHRHYEDFLNGYHGPLEVVMKDAIQTYEERPKDIEKTIKEFTKVQKERIKEDENDRITSLDSNKIVQHARKFMLSMIKKPKQDVKQR</sequence>
<name>A0AAX4KHN0_9TREE</name>
<feature type="compositionally biased region" description="Basic residues" evidence="1">
    <location>
        <begin position="120"/>
        <end position="129"/>
    </location>
</feature>
<dbReference type="KEGG" id="ker:91102462"/>